<evidence type="ECO:0000256" key="3">
    <source>
        <dbReference type="ARBA" id="ARBA00023012"/>
    </source>
</evidence>
<protein>
    <submittedName>
        <fullName evidence="10">DNA-binding NtrC family response regulator</fullName>
    </submittedName>
</protein>
<name>A0A7W7ALL0_9SPHN</name>
<dbReference type="Proteomes" id="UP000574769">
    <property type="component" value="Unassembled WGS sequence"/>
</dbReference>
<dbReference type="InterPro" id="IPR002197">
    <property type="entry name" value="HTH_Fis"/>
</dbReference>
<dbReference type="InterPro" id="IPR027417">
    <property type="entry name" value="P-loop_NTPase"/>
</dbReference>
<dbReference type="PROSITE" id="PS50045">
    <property type="entry name" value="SIGMA54_INTERACT_4"/>
    <property type="match status" value="1"/>
</dbReference>
<gene>
    <name evidence="10" type="ORF">GGQ96_003451</name>
</gene>
<dbReference type="Pfam" id="PF14532">
    <property type="entry name" value="Sigma54_activ_2"/>
    <property type="match status" value="1"/>
</dbReference>
<dbReference type="PANTHER" id="PTHR32071">
    <property type="entry name" value="TRANSCRIPTIONAL REGULATORY PROTEIN"/>
    <property type="match status" value="1"/>
</dbReference>
<proteinExistence type="predicted"/>
<dbReference type="InterPro" id="IPR011006">
    <property type="entry name" value="CheY-like_superfamily"/>
</dbReference>
<reference evidence="10 11" key="1">
    <citation type="submission" date="2020-08" db="EMBL/GenBank/DDBJ databases">
        <title>Genomic Encyclopedia of Type Strains, Phase IV (KMG-IV): sequencing the most valuable type-strain genomes for metagenomic binning, comparative biology and taxonomic classification.</title>
        <authorList>
            <person name="Goeker M."/>
        </authorList>
    </citation>
    <scope>NUCLEOTIDE SEQUENCE [LARGE SCALE GENOMIC DNA]</scope>
    <source>
        <strain evidence="10 11">DSM 15867</strain>
    </source>
</reference>
<dbReference type="Gene3D" id="3.40.50.2300">
    <property type="match status" value="1"/>
</dbReference>
<dbReference type="Pfam" id="PF02954">
    <property type="entry name" value="HTH_8"/>
    <property type="match status" value="1"/>
</dbReference>
<dbReference type="SUPFAM" id="SSF52540">
    <property type="entry name" value="P-loop containing nucleoside triphosphate hydrolases"/>
    <property type="match status" value="1"/>
</dbReference>
<dbReference type="Pfam" id="PF25601">
    <property type="entry name" value="AAA_lid_14"/>
    <property type="match status" value="1"/>
</dbReference>
<dbReference type="Gene3D" id="1.10.10.60">
    <property type="entry name" value="Homeodomain-like"/>
    <property type="match status" value="1"/>
</dbReference>
<dbReference type="Pfam" id="PF00072">
    <property type="entry name" value="Response_reg"/>
    <property type="match status" value="1"/>
</dbReference>
<evidence type="ECO:0000256" key="6">
    <source>
        <dbReference type="PROSITE-ProRule" id="PRU00169"/>
    </source>
</evidence>
<feature type="domain" description="Sigma-54 factor interaction" evidence="8">
    <location>
        <begin position="181"/>
        <end position="366"/>
    </location>
</feature>
<keyword evidence="11" id="KW-1185">Reference proteome</keyword>
<dbReference type="SUPFAM" id="SSF46689">
    <property type="entry name" value="Homeodomain-like"/>
    <property type="match status" value="1"/>
</dbReference>
<keyword evidence="2" id="KW-0067">ATP-binding</keyword>
<dbReference type="PANTHER" id="PTHR32071:SF57">
    <property type="entry name" value="C4-DICARBOXYLATE TRANSPORT TRANSCRIPTIONAL REGULATORY PROTEIN DCTD"/>
    <property type="match status" value="1"/>
</dbReference>
<organism evidence="10 11">
    <name type="scientific">Sphingomonas abaci</name>
    <dbReference type="NCBI Taxonomy" id="237611"/>
    <lineage>
        <taxon>Bacteria</taxon>
        <taxon>Pseudomonadati</taxon>
        <taxon>Pseudomonadota</taxon>
        <taxon>Alphaproteobacteria</taxon>
        <taxon>Sphingomonadales</taxon>
        <taxon>Sphingomonadaceae</taxon>
        <taxon>Sphingomonas</taxon>
    </lineage>
</organism>
<dbReference type="InterPro" id="IPR002078">
    <property type="entry name" value="Sigma_54_int"/>
</dbReference>
<feature type="domain" description="Response regulatory" evidence="9">
    <location>
        <begin position="34"/>
        <end position="153"/>
    </location>
</feature>
<evidence type="ECO:0000313" key="11">
    <source>
        <dbReference type="Proteomes" id="UP000574769"/>
    </source>
</evidence>
<dbReference type="AlphaFoldDB" id="A0A7W7ALL0"/>
<evidence type="ECO:0000259" key="8">
    <source>
        <dbReference type="PROSITE" id="PS50045"/>
    </source>
</evidence>
<feature type="region of interest" description="Disordered" evidence="7">
    <location>
        <begin position="1"/>
        <end position="25"/>
    </location>
</feature>
<dbReference type="InterPro" id="IPR058031">
    <property type="entry name" value="AAA_lid_NorR"/>
</dbReference>
<dbReference type="CDD" id="cd00156">
    <property type="entry name" value="REC"/>
    <property type="match status" value="1"/>
</dbReference>
<dbReference type="Gene3D" id="3.40.50.300">
    <property type="entry name" value="P-loop containing nucleotide triphosphate hydrolases"/>
    <property type="match status" value="1"/>
</dbReference>
<keyword evidence="6" id="KW-0597">Phosphoprotein</keyword>
<evidence type="ECO:0000259" key="9">
    <source>
        <dbReference type="PROSITE" id="PS50110"/>
    </source>
</evidence>
<evidence type="ECO:0000313" key="10">
    <source>
        <dbReference type="EMBL" id="MBB4619298.1"/>
    </source>
</evidence>
<keyword evidence="10" id="KW-0238">DNA-binding</keyword>
<dbReference type="InterPro" id="IPR009057">
    <property type="entry name" value="Homeodomain-like_sf"/>
</dbReference>
<evidence type="ECO:0000256" key="1">
    <source>
        <dbReference type="ARBA" id="ARBA00022741"/>
    </source>
</evidence>
<dbReference type="PRINTS" id="PR01590">
    <property type="entry name" value="HTHFIS"/>
</dbReference>
<keyword evidence="1" id="KW-0547">Nucleotide-binding</keyword>
<accession>A0A7W7ALL0</accession>
<sequence length="440" mass="46025">MKQPFTSGARASDRPAVDAVSANGRPQAASSDRAILLIDDNPSVTQALAIAFRMAGHALDTAAGPEEAFSRLALRRYDAILLDMNFTAGEASGEEGLACLRRIVAEDAGARVLVITAHSGIRIAVAAMQAGACDFVMKPWRNAELIAKVEAAIARGAAAASMPAGPVPRAPAAIAAPPVRLLGDSAAMQALRDLVRRVGPTAAGVTVTGRPGSGRMLTAQAIHAASPHAQGEPTRVDLRDPAAWDRLDQARGTLILRHPDRLDAVAQARLLDRIPATARCIAIADGSAALSPALRRRLATVEVAVPPLDGRGDDALLLARHFARDAAARFGRQEVRLSMAAEALLATTVWPDEVRGLALAIERAVLLSTDGRIDAAALAPPSVALAPTATATETGFDLSDAERAMIEAALREHRHNVTHAATALGLSRGALYRRMARYGL</sequence>
<dbReference type="EMBL" id="JACHNY010000009">
    <property type="protein sequence ID" value="MBB4619298.1"/>
    <property type="molecule type" value="Genomic_DNA"/>
</dbReference>
<dbReference type="GO" id="GO:0000160">
    <property type="term" value="P:phosphorelay signal transduction system"/>
    <property type="evidence" value="ECO:0007669"/>
    <property type="project" value="UniProtKB-KW"/>
</dbReference>
<evidence type="ECO:0000256" key="4">
    <source>
        <dbReference type="ARBA" id="ARBA00023015"/>
    </source>
</evidence>
<dbReference type="PROSITE" id="PS50110">
    <property type="entry name" value="RESPONSE_REGULATORY"/>
    <property type="match status" value="1"/>
</dbReference>
<dbReference type="InterPro" id="IPR001789">
    <property type="entry name" value="Sig_transdc_resp-reg_receiver"/>
</dbReference>
<dbReference type="GO" id="GO:0005524">
    <property type="term" value="F:ATP binding"/>
    <property type="evidence" value="ECO:0007669"/>
    <property type="project" value="UniProtKB-KW"/>
</dbReference>
<evidence type="ECO:0000256" key="7">
    <source>
        <dbReference type="SAM" id="MobiDB-lite"/>
    </source>
</evidence>
<dbReference type="SMART" id="SM00448">
    <property type="entry name" value="REC"/>
    <property type="match status" value="1"/>
</dbReference>
<dbReference type="RefSeq" id="WP_184116627.1">
    <property type="nucleotide sequence ID" value="NZ_JACHNY010000009.1"/>
</dbReference>
<dbReference type="Gene3D" id="1.10.8.60">
    <property type="match status" value="1"/>
</dbReference>
<keyword evidence="3" id="KW-0902">Two-component regulatory system</keyword>
<keyword evidence="5" id="KW-0804">Transcription</keyword>
<keyword evidence="4" id="KW-0805">Transcription regulation</keyword>
<dbReference type="SUPFAM" id="SSF52172">
    <property type="entry name" value="CheY-like"/>
    <property type="match status" value="1"/>
</dbReference>
<evidence type="ECO:0000256" key="5">
    <source>
        <dbReference type="ARBA" id="ARBA00023163"/>
    </source>
</evidence>
<dbReference type="GO" id="GO:0006355">
    <property type="term" value="P:regulation of DNA-templated transcription"/>
    <property type="evidence" value="ECO:0007669"/>
    <property type="project" value="InterPro"/>
</dbReference>
<comment type="caution">
    <text evidence="10">The sequence shown here is derived from an EMBL/GenBank/DDBJ whole genome shotgun (WGS) entry which is preliminary data.</text>
</comment>
<dbReference type="GO" id="GO:0043565">
    <property type="term" value="F:sequence-specific DNA binding"/>
    <property type="evidence" value="ECO:0007669"/>
    <property type="project" value="InterPro"/>
</dbReference>
<evidence type="ECO:0000256" key="2">
    <source>
        <dbReference type="ARBA" id="ARBA00022840"/>
    </source>
</evidence>
<feature type="modified residue" description="4-aspartylphosphate" evidence="6">
    <location>
        <position position="83"/>
    </location>
</feature>